<feature type="domain" description="Multidrug resistance protein MdtA-like barrel-sandwich hybrid" evidence="2">
    <location>
        <begin position="37"/>
        <end position="196"/>
    </location>
</feature>
<accession>A0A7M1MIA1</accession>
<dbReference type="GO" id="GO:0015562">
    <property type="term" value="F:efflux transmembrane transporter activity"/>
    <property type="evidence" value="ECO:0007669"/>
    <property type="project" value="TreeGrafter"/>
</dbReference>
<dbReference type="GO" id="GO:1990281">
    <property type="term" value="C:efflux pump complex"/>
    <property type="evidence" value="ECO:0007669"/>
    <property type="project" value="TreeGrafter"/>
</dbReference>
<dbReference type="PROSITE" id="PS51257">
    <property type="entry name" value="PROKAR_LIPOPROTEIN"/>
    <property type="match status" value="1"/>
</dbReference>
<dbReference type="EMBL" id="CP063088">
    <property type="protein sequence ID" value="QOQ99565.1"/>
    <property type="molecule type" value="Genomic_DNA"/>
</dbReference>
<organism evidence="3 4">
    <name type="scientific">Campylobacter lari</name>
    <dbReference type="NCBI Taxonomy" id="201"/>
    <lineage>
        <taxon>Bacteria</taxon>
        <taxon>Pseudomonadati</taxon>
        <taxon>Campylobacterota</taxon>
        <taxon>Epsilonproteobacteria</taxon>
        <taxon>Campylobacterales</taxon>
        <taxon>Campylobacteraceae</taxon>
        <taxon>Campylobacter</taxon>
    </lineage>
</organism>
<gene>
    <name evidence="3" type="ORF">HW242_07645</name>
</gene>
<evidence type="ECO:0000313" key="4">
    <source>
        <dbReference type="Proteomes" id="UP000594890"/>
    </source>
</evidence>
<evidence type="ECO:0000313" key="3">
    <source>
        <dbReference type="EMBL" id="QOQ99565.1"/>
    </source>
</evidence>
<dbReference type="Pfam" id="PF25917">
    <property type="entry name" value="BSH_RND"/>
    <property type="match status" value="1"/>
</dbReference>
<dbReference type="SUPFAM" id="SSF111369">
    <property type="entry name" value="HlyD-like secretion proteins"/>
    <property type="match status" value="1"/>
</dbReference>
<dbReference type="AlphaFoldDB" id="A0A7M1MIA1"/>
<dbReference type="PANTHER" id="PTHR30469">
    <property type="entry name" value="MULTIDRUG RESISTANCE PROTEIN MDTA"/>
    <property type="match status" value="1"/>
</dbReference>
<dbReference type="Gene3D" id="2.40.50.100">
    <property type="match status" value="1"/>
</dbReference>
<reference evidence="3 4" key="1">
    <citation type="submission" date="2020-10" db="EMBL/GenBank/DDBJ databases">
        <title>Campylobacter and Helicobacter PacBio genomes.</title>
        <authorList>
            <person name="Lane C."/>
        </authorList>
    </citation>
    <scope>NUCLEOTIDE SEQUENCE [LARGE SCALE GENOMIC DNA]</scope>
    <source>
        <strain evidence="3 4">2014D-0218</strain>
    </source>
</reference>
<evidence type="ECO:0000256" key="1">
    <source>
        <dbReference type="SAM" id="SignalP"/>
    </source>
</evidence>
<dbReference type="Gene3D" id="2.40.30.170">
    <property type="match status" value="1"/>
</dbReference>
<dbReference type="Proteomes" id="UP000594890">
    <property type="component" value="Chromosome"/>
</dbReference>
<name>A0A7M1MIA1_CAMLA</name>
<evidence type="ECO:0000259" key="2">
    <source>
        <dbReference type="Pfam" id="PF25917"/>
    </source>
</evidence>
<feature type="signal peptide" evidence="1">
    <location>
        <begin position="1"/>
        <end position="18"/>
    </location>
</feature>
<dbReference type="InterPro" id="IPR058625">
    <property type="entry name" value="MdtA-like_BSH"/>
</dbReference>
<feature type="chain" id="PRO_5029586556" evidence="1">
    <location>
        <begin position="19"/>
        <end position="294"/>
    </location>
</feature>
<keyword evidence="1" id="KW-0732">Signal</keyword>
<proteinExistence type="predicted"/>
<protein>
    <submittedName>
        <fullName evidence="3">Efflux RND transporter periplasmic adaptor subunit</fullName>
    </submittedName>
</protein>
<sequence length="294" mass="33848">MLKFLLLAMSIFSFYACSNPNDKFDAMGIFESDEIIISSEIQGKILEFNIQEGQKLQKDQIIGKIDSVSLELKKKELYHIIEALKLQKLDIKNQLSPLFQQLKDTLVDKKRYYTLLKNEAISQKEYDDINAKYSLLEKEIDAKKENLTLKNASIDKQIQTALIQIAILEDSIAKSFIRSPIYGTVLEKYAFAGELSKNQALFKIADLSNLYLKAYIINQDYNKIKLKDNVKIISDTGKSYQGVVSYISQKAEFTPKTIMSKDERENLVYMIKINVKNDGYLKIGTYAEVHFYHD</sequence>